<protein>
    <recommendedName>
        <fullName evidence="8">CASP-like protein</fullName>
    </recommendedName>
</protein>
<dbReference type="InterPro" id="IPR006702">
    <property type="entry name" value="CASP_dom"/>
</dbReference>
<reference evidence="10" key="1">
    <citation type="journal article" date="2021" name="Nat. Commun.">
        <title>Genomic analyses provide insights into spinach domestication and the genetic basis of agronomic traits.</title>
        <authorList>
            <person name="Cai X."/>
            <person name="Sun X."/>
            <person name="Xu C."/>
            <person name="Sun H."/>
            <person name="Wang X."/>
            <person name="Ge C."/>
            <person name="Zhang Z."/>
            <person name="Wang Q."/>
            <person name="Fei Z."/>
            <person name="Jiao C."/>
            <person name="Wang Q."/>
        </authorList>
    </citation>
    <scope>NUCLEOTIDE SEQUENCE [LARGE SCALE GENOMIC DNA]</scope>
    <source>
        <strain evidence="10">cv. Varoflay</strain>
    </source>
</reference>
<evidence type="ECO:0000256" key="5">
    <source>
        <dbReference type="ARBA" id="ARBA00022692"/>
    </source>
</evidence>
<comment type="subcellular location">
    <subcellularLocation>
        <location evidence="1 8">Cell membrane</location>
        <topology evidence="1 8">Multi-pass membrane protein</topology>
    </subcellularLocation>
</comment>
<name>A0ABM3QN34_SPIOL</name>
<dbReference type="InterPro" id="IPR044173">
    <property type="entry name" value="CASPL"/>
</dbReference>
<evidence type="ECO:0000256" key="1">
    <source>
        <dbReference type="ARBA" id="ARBA00004651"/>
    </source>
</evidence>
<dbReference type="InterPro" id="IPR006459">
    <property type="entry name" value="CASP/CASPL"/>
</dbReference>
<evidence type="ECO:0000256" key="8">
    <source>
        <dbReference type="RuleBase" id="RU361233"/>
    </source>
</evidence>
<evidence type="ECO:0000259" key="9">
    <source>
        <dbReference type="Pfam" id="PF04535"/>
    </source>
</evidence>
<evidence type="ECO:0000256" key="6">
    <source>
        <dbReference type="ARBA" id="ARBA00022989"/>
    </source>
</evidence>
<dbReference type="NCBIfam" id="TIGR01569">
    <property type="entry name" value="A_tha_TIGR01569"/>
    <property type="match status" value="1"/>
</dbReference>
<feature type="transmembrane region" description="Helical" evidence="8">
    <location>
        <begin position="139"/>
        <end position="158"/>
    </location>
</feature>
<feature type="transmembrane region" description="Helical" evidence="8">
    <location>
        <begin position="84"/>
        <end position="110"/>
    </location>
</feature>
<gene>
    <name evidence="11" type="primary">LOC110800099</name>
</gene>
<evidence type="ECO:0000256" key="7">
    <source>
        <dbReference type="ARBA" id="ARBA00023136"/>
    </source>
</evidence>
<dbReference type="PANTHER" id="PTHR36488:SF8">
    <property type="entry name" value="CASP-LIKE PROTEIN 1U1"/>
    <property type="match status" value="1"/>
</dbReference>
<accession>A0ABM3QN34</accession>
<proteinExistence type="inferred from homology"/>
<feature type="transmembrane region" description="Helical" evidence="8">
    <location>
        <begin position="48"/>
        <end position="72"/>
    </location>
</feature>
<sequence length="162" mass="17601">MIDAIKIGLRLSALATSIAATCIIFTSNQTVVIFGIQMDAKYSYSSAIKFFGITTAIASVCSVVSLVLTFILPRIVSSKAIHRVFFFMHDLVTMSLVLSGCAAATAIGYVSKYGYDHAGWMPICDHFSSFCHKVTAGVVLGYLSFIFFFVLTIINAIITPHH</sequence>
<feature type="transmembrane region" description="Helical" evidence="8">
    <location>
        <begin position="12"/>
        <end position="36"/>
    </location>
</feature>
<keyword evidence="10" id="KW-1185">Reference proteome</keyword>
<reference evidence="11" key="2">
    <citation type="submission" date="2025-08" db="UniProtKB">
        <authorList>
            <consortium name="RefSeq"/>
        </authorList>
    </citation>
    <scope>IDENTIFICATION</scope>
    <source>
        <tissue evidence="11">Leaf</tissue>
    </source>
</reference>
<keyword evidence="7 8" id="KW-0472">Membrane</keyword>
<evidence type="ECO:0000256" key="2">
    <source>
        <dbReference type="ARBA" id="ARBA00007651"/>
    </source>
</evidence>
<evidence type="ECO:0000256" key="3">
    <source>
        <dbReference type="ARBA" id="ARBA00011489"/>
    </source>
</evidence>
<dbReference type="Pfam" id="PF04535">
    <property type="entry name" value="CASP_dom"/>
    <property type="match status" value="1"/>
</dbReference>
<comment type="similarity">
    <text evidence="2 8">Belongs to the Casparian strip membrane proteins (CASP) family.</text>
</comment>
<evidence type="ECO:0000313" key="10">
    <source>
        <dbReference type="Proteomes" id="UP000813463"/>
    </source>
</evidence>
<comment type="subunit">
    <text evidence="3 8">Homodimer and heterodimers.</text>
</comment>
<organism evidence="10 11">
    <name type="scientific">Spinacia oleracea</name>
    <name type="common">Spinach</name>
    <dbReference type="NCBI Taxonomy" id="3562"/>
    <lineage>
        <taxon>Eukaryota</taxon>
        <taxon>Viridiplantae</taxon>
        <taxon>Streptophyta</taxon>
        <taxon>Embryophyta</taxon>
        <taxon>Tracheophyta</taxon>
        <taxon>Spermatophyta</taxon>
        <taxon>Magnoliopsida</taxon>
        <taxon>eudicotyledons</taxon>
        <taxon>Gunneridae</taxon>
        <taxon>Pentapetalae</taxon>
        <taxon>Caryophyllales</taxon>
        <taxon>Chenopodiaceae</taxon>
        <taxon>Chenopodioideae</taxon>
        <taxon>Anserineae</taxon>
        <taxon>Spinacia</taxon>
    </lineage>
</organism>
<dbReference type="Proteomes" id="UP000813463">
    <property type="component" value="Chromosome 5"/>
</dbReference>
<keyword evidence="6 8" id="KW-1133">Transmembrane helix</keyword>
<keyword evidence="4 8" id="KW-1003">Cell membrane</keyword>
<dbReference type="RefSeq" id="XP_056684771.1">
    <property type="nucleotide sequence ID" value="XM_056828793.1"/>
</dbReference>
<keyword evidence="5 8" id="KW-0812">Transmembrane</keyword>
<evidence type="ECO:0000313" key="11">
    <source>
        <dbReference type="RefSeq" id="XP_056684771.1"/>
    </source>
</evidence>
<dbReference type="GeneID" id="110800099"/>
<evidence type="ECO:0000256" key="4">
    <source>
        <dbReference type="ARBA" id="ARBA00022475"/>
    </source>
</evidence>
<feature type="domain" description="Casparian strip membrane protein" evidence="9">
    <location>
        <begin position="4"/>
        <end position="147"/>
    </location>
</feature>
<dbReference type="PANTHER" id="PTHR36488">
    <property type="entry name" value="CASP-LIKE PROTEIN 1U1"/>
    <property type="match status" value="1"/>
</dbReference>